<gene>
    <name evidence="1" type="primary">SAXO2</name>
</gene>
<proteinExistence type="predicted"/>
<dbReference type="Ensembl" id="ENSOART00020048449.1">
    <property type="protein sequence ID" value="ENSOARP00020036085.1"/>
    <property type="gene ID" value="ENSOARG00020036057.1"/>
</dbReference>
<sequence>MRTWCLCQICTCGRHHCPRGTTRIYENSGGSCATTEYLEKYPTYGSVLPPQSLKPKEEFRAYRDKMEGITTFKSDYRPYEIDKQPRHAPEEYKPKQGVMDLGTTYKRDFNSYKVHPVVIVRPLERQQVKKGKLDTVPTYKGLYYPKDCLLLGYSLSFKYQ</sequence>
<reference evidence="1" key="1">
    <citation type="submission" date="2025-08" db="UniProtKB">
        <authorList>
            <consortium name="Ensembl"/>
        </authorList>
    </citation>
    <scope>IDENTIFICATION</scope>
</reference>
<evidence type="ECO:0000313" key="1">
    <source>
        <dbReference type="Ensembl" id="ENSOARP00020036085.1"/>
    </source>
</evidence>
<organism evidence="1">
    <name type="scientific">Ovis aries</name>
    <name type="common">Sheep</name>
    <dbReference type="NCBI Taxonomy" id="9940"/>
    <lineage>
        <taxon>Eukaryota</taxon>
        <taxon>Metazoa</taxon>
        <taxon>Chordata</taxon>
        <taxon>Craniata</taxon>
        <taxon>Vertebrata</taxon>
        <taxon>Euteleostomi</taxon>
        <taxon>Mammalia</taxon>
        <taxon>Eutheria</taxon>
        <taxon>Laurasiatheria</taxon>
        <taxon>Artiodactyla</taxon>
        <taxon>Ruminantia</taxon>
        <taxon>Pecora</taxon>
        <taxon>Bovidae</taxon>
        <taxon>Caprinae</taxon>
        <taxon>Ovis</taxon>
    </lineage>
</organism>
<accession>A0AC11CY39</accession>
<protein>
    <submittedName>
        <fullName evidence="1">Stabilizer of axonemal microtubules 2</fullName>
    </submittedName>
</protein>
<name>A0AC11CY39_SHEEP</name>
<reference evidence="1" key="2">
    <citation type="submission" date="2025-09" db="UniProtKB">
        <authorList>
            <consortium name="Ensembl"/>
        </authorList>
    </citation>
    <scope>IDENTIFICATION</scope>
</reference>